<feature type="compositionally biased region" description="Pro residues" evidence="1">
    <location>
        <begin position="650"/>
        <end position="662"/>
    </location>
</feature>
<feature type="region of interest" description="Disordered" evidence="1">
    <location>
        <begin position="2507"/>
        <end position="2539"/>
    </location>
</feature>
<proteinExistence type="predicted"/>
<dbReference type="Proteomes" id="UP000199515">
    <property type="component" value="Unassembled WGS sequence"/>
</dbReference>
<feature type="compositionally biased region" description="Basic and acidic residues" evidence="1">
    <location>
        <begin position="1470"/>
        <end position="1481"/>
    </location>
</feature>
<feature type="region of interest" description="Disordered" evidence="1">
    <location>
        <begin position="1441"/>
        <end position="1564"/>
    </location>
</feature>
<feature type="compositionally biased region" description="Basic and acidic residues" evidence="1">
    <location>
        <begin position="1793"/>
        <end position="2009"/>
    </location>
</feature>
<accession>A0A1H3ASI1</accession>
<keyword evidence="6" id="KW-1185">Reference proteome</keyword>
<keyword evidence="2" id="KW-1133">Transmembrane helix</keyword>
<feature type="compositionally biased region" description="Low complexity" evidence="1">
    <location>
        <begin position="480"/>
        <end position="531"/>
    </location>
</feature>
<feature type="domain" description="Tox-PL" evidence="3">
    <location>
        <begin position="1603"/>
        <end position="1706"/>
    </location>
</feature>
<feature type="region of interest" description="Disordered" evidence="1">
    <location>
        <begin position="1726"/>
        <end position="2052"/>
    </location>
</feature>
<feature type="compositionally biased region" description="Basic and acidic residues" evidence="1">
    <location>
        <begin position="2508"/>
        <end position="2521"/>
    </location>
</feature>
<feature type="transmembrane region" description="Helical" evidence="2">
    <location>
        <begin position="108"/>
        <end position="129"/>
    </location>
</feature>
<name>A0A1H3ASI1_9PSEU</name>
<feature type="compositionally biased region" description="Basic and acidic residues" evidence="1">
    <location>
        <begin position="1513"/>
        <end position="1523"/>
    </location>
</feature>
<dbReference type="RefSeq" id="WP_091288830.1">
    <property type="nucleotide sequence ID" value="NZ_FNON01000002.1"/>
</dbReference>
<dbReference type="Gene3D" id="3.90.176.10">
    <property type="entry name" value="Toxin ADP-ribosyltransferase, Chain A, domain 1"/>
    <property type="match status" value="1"/>
</dbReference>
<keyword evidence="2" id="KW-0812">Transmembrane</keyword>
<feature type="region of interest" description="Disordered" evidence="1">
    <location>
        <begin position="2235"/>
        <end position="2271"/>
    </location>
</feature>
<evidence type="ECO:0000313" key="6">
    <source>
        <dbReference type="Proteomes" id="UP000199515"/>
    </source>
</evidence>
<feature type="compositionally biased region" description="Basic and acidic residues" evidence="1">
    <location>
        <begin position="1772"/>
        <end position="1786"/>
    </location>
</feature>
<feature type="compositionally biased region" description="Basic and acidic residues" evidence="1">
    <location>
        <begin position="1491"/>
        <end position="1501"/>
    </location>
</feature>
<feature type="compositionally biased region" description="Low complexity" evidence="1">
    <location>
        <begin position="1222"/>
        <end position="1234"/>
    </location>
</feature>
<dbReference type="STRING" id="589385.SAMN05421504_1021015"/>
<feature type="compositionally biased region" description="Low complexity" evidence="1">
    <location>
        <begin position="539"/>
        <end position="570"/>
    </location>
</feature>
<evidence type="ECO:0000313" key="5">
    <source>
        <dbReference type="EMBL" id="SDX31809.1"/>
    </source>
</evidence>
<dbReference type="EMBL" id="FNON01000002">
    <property type="protein sequence ID" value="SDX31809.1"/>
    <property type="molecule type" value="Genomic_DNA"/>
</dbReference>
<feature type="compositionally biased region" description="Basic and acidic residues" evidence="1">
    <location>
        <begin position="820"/>
        <end position="942"/>
    </location>
</feature>
<feature type="compositionally biased region" description="Polar residues" evidence="1">
    <location>
        <begin position="613"/>
        <end position="637"/>
    </location>
</feature>
<feature type="compositionally biased region" description="Low complexity" evidence="1">
    <location>
        <begin position="456"/>
        <end position="473"/>
    </location>
</feature>
<feature type="region of interest" description="Disordered" evidence="1">
    <location>
        <begin position="1211"/>
        <end position="1279"/>
    </location>
</feature>
<evidence type="ECO:0000259" key="4">
    <source>
        <dbReference type="Pfam" id="PF25547"/>
    </source>
</evidence>
<evidence type="ECO:0000259" key="3">
    <source>
        <dbReference type="Pfam" id="PF15644"/>
    </source>
</evidence>
<feature type="region of interest" description="Disordered" evidence="1">
    <location>
        <begin position="299"/>
        <end position="969"/>
    </location>
</feature>
<feature type="compositionally biased region" description="Basic and acidic residues" evidence="1">
    <location>
        <begin position="1249"/>
        <end position="1264"/>
    </location>
</feature>
<dbReference type="SUPFAM" id="SSF56399">
    <property type="entry name" value="ADP-ribosylation"/>
    <property type="match status" value="1"/>
</dbReference>
<evidence type="ECO:0000256" key="2">
    <source>
        <dbReference type="SAM" id="Phobius"/>
    </source>
</evidence>
<dbReference type="PROSITE" id="PS51996">
    <property type="entry name" value="TR_MART"/>
    <property type="match status" value="1"/>
</dbReference>
<feature type="compositionally biased region" description="Pro residues" evidence="1">
    <location>
        <begin position="671"/>
        <end position="690"/>
    </location>
</feature>
<protein>
    <submittedName>
        <fullName evidence="5">Papain fold toxin 1, glutamine deamidase</fullName>
    </submittedName>
</protein>
<dbReference type="Gene3D" id="1.10.287.1060">
    <property type="entry name" value="ESAT-6-like"/>
    <property type="match status" value="1"/>
</dbReference>
<feature type="compositionally biased region" description="Basic and acidic residues" evidence="1">
    <location>
        <begin position="358"/>
        <end position="367"/>
    </location>
</feature>
<feature type="compositionally biased region" description="Low complexity" evidence="1">
    <location>
        <begin position="318"/>
        <end position="357"/>
    </location>
</feature>
<dbReference type="InterPro" id="IPR036689">
    <property type="entry name" value="ESAT-6-like_sf"/>
</dbReference>
<feature type="domain" description="Outer membrane channel protein CpnT-like N-terminal" evidence="4">
    <location>
        <begin position="3"/>
        <end position="148"/>
    </location>
</feature>
<feature type="compositionally biased region" description="Basic and acidic residues" evidence="1">
    <location>
        <begin position="2249"/>
        <end position="2267"/>
    </location>
</feature>
<feature type="compositionally biased region" description="Basic and acidic residues" evidence="1">
    <location>
        <begin position="2034"/>
        <end position="2052"/>
    </location>
</feature>
<gene>
    <name evidence="5" type="ORF">SAMN05421504_1021015</name>
</gene>
<feature type="compositionally biased region" description="Basic and acidic residues" evidence="1">
    <location>
        <begin position="433"/>
        <end position="448"/>
    </location>
</feature>
<keyword evidence="2" id="KW-0472">Membrane</keyword>
<reference evidence="5 6" key="1">
    <citation type="submission" date="2016-10" db="EMBL/GenBank/DDBJ databases">
        <authorList>
            <person name="de Groot N.N."/>
        </authorList>
    </citation>
    <scope>NUCLEOTIDE SEQUENCE [LARGE SCALE GENOMIC DNA]</scope>
    <source>
        <strain evidence="5 6">CPCC 202699</strain>
    </source>
</reference>
<feature type="compositionally biased region" description="Pro residues" evidence="1">
    <location>
        <begin position="707"/>
        <end position="781"/>
    </location>
</feature>
<organism evidence="5 6">
    <name type="scientific">Amycolatopsis xylanica</name>
    <dbReference type="NCBI Taxonomy" id="589385"/>
    <lineage>
        <taxon>Bacteria</taxon>
        <taxon>Bacillati</taxon>
        <taxon>Actinomycetota</taxon>
        <taxon>Actinomycetes</taxon>
        <taxon>Pseudonocardiales</taxon>
        <taxon>Pseudonocardiaceae</taxon>
        <taxon>Amycolatopsis</taxon>
    </lineage>
</organism>
<feature type="compositionally biased region" description="Polar residues" evidence="1">
    <location>
        <begin position="420"/>
        <end position="431"/>
    </location>
</feature>
<sequence>MEMPDEVKWLLPIVVGESWPEGDEDKLRELAKAWHSASEALSPVAQMGSTAAKDILANWTGDSAQAFGEQWKKFVDGDEAYFKSLGDAAKALGDSCDQTALDVEYTKYMIIISLIILAAQIVAMIAAAAPSLGTSTAGIPIAQAATRVTVQMLFRQLMEKVAQQGFKMVAKELLQTFLKQGLKKIAKEVAVNVAMNVGMDAGIQGLQMAKGDRKEWDWNKTKDGAISGAVGGVIGAGTGSVSKAMRGEEGFGVVGQAVKGAVEGAGETIGTAAVTGKLGELKLSDIAMGASGGAVGGGVDGAKEHFKSVNSPEAPHVNSPNGPDSSPDPAGRTSNGDSHGGDSSSRTPDSSSSSNRTSDSRSSDSHSSDSSSRTPDSTGDSAARSGDSASRGSDSSSHSSEPARGGEAPSQRSAEPAPQRSETPQSESAPQHRSADPAPEHRQADAPDRVSQSSTQAPERPADAPAPDAQRAAAPPPQQHAPDGGQQQPAPAQNGSPASGPAPAQTGAPAAAGHSPSSGGPAPVSGGPAPVSGGGSTGGHSPVSSGGQGPAPVSSGGHGPSSSGPAPVSHTSSPGYGAAPPHNPSNGGPAPTSGGYGMAPPPGGFGPGGGGNRQQHNESVQAAGLNSNTPQPQQPNAIQPFGGGFQQHQAPPPPPPQAPAPPMGGGGAPRGPMPPRQPAPPPPPRQMPPQDPRRGNYAQPDPRQQRPMPPQPPQRGPVPPPPPQRGPVPPPPPRGNGGQPPRPPQGFQPPPPQQPRPPMPPGQGRGPMPPQQRPPMPPPVFERPGQRPGPAFPSYRGDLNEPPAPTRHDAPPQQHQTPPRVEEPAPQRREEAAAPRREEQAAPPRVEENVARHEEPVAKHDEPTRQEPEARREEPTRQEPENRRDEPARQEPEAARHEEPAKQEPENARHDEPEAAHHEEPTQHEPETTKHDEAETSHHEEPGQQEPDGTTREVITEEEPPWSERTPEEAARLVGDRIHPDEAYLGNDKFHTQNPDDIKSIRDTHMEQDLRGQELRHEEIYRQAIAIRDHVEAFGRMSDDGAYAVRTYTHHEVFANLNAALREGRLTPELVAQARAIISGLNELPPYEGETVRTMNFHGDKAAAKLASDHFRVGQVTVEHSFSSSSKVDEHHQNSAFEGEVELRVKSKTGREIDGIAAKANEREVLYKPGTQLLVTKKEFIKNADGEVIQTIIHAEEIGPDHPKWVAPEEAQQRIAERREQSAAAESTSAVSSRLTTVRTDGQEGGQSRSHETDQDRERARQQELIRQSLQKPEAGWSALNGRSDTPGIHAESAQSTHQQVRFLHERLPEVEGINRNHWGEGDAANGRKTNGAESVLALEKRLSGDNPHAVADANEHPGDPRWQRDMVRGQLGGDWAAHESLSSALGEMAGKPIDSRAIIAFESGQPPQTHMVTAVTTEHGVAVVDPMRNRLAELPADASNISVLPTHDPSAVKPDTAPRSADLDGSNRINERLGTNEHRSSATPEVPSNLHDRLGTRLESDAPAPAEQAHNVSDRLDGKATEHPGGYGAESSADGLVDGGATGNHDWSPLAQATNPPSEPAIHAGTANQQQAANYVAQRHPELRAVNPHFYDPNAFNDGYQTNCTRGVVAYAKRLLGLDVTAEPILPHEMATKGTLEHVQQQLGGEWQSHSDYDSVIRTMRDEPIGSHAVVGVLYQTPDGQTFGHVAMAVHTEEGVAFIDPQSGTLMNLPHPPVKLDLLPFGSLEHSDGAASPSKTHDQPVASADGSHAAAKEDALPTQDKTAEQPTAEPAKAHEDTATKTHEEAGPAETARPVDPRAEFAKPREDTPSVTREDARPTDPHAEATKPREDSPAVTREDARPTDPRVDFAKPREDAPAVTREEARPAETSRPADPRAEFAKPREDAPAVTREDARPTDPRVEFAKPREDAPAVTREEPRPAEHTKPREEAPAVTRQDPRVDFAKPRDETTSQHSTPERPADPRIEFAKPREDVRPESAPRHDEASPQRPADPRVEFAKPREEPAYDVRPSRIGPDGRPVPTVSHTPESPYGAHEPSHQREWPHDPESDRPLNQRDMDFLGLTDEQIENWRNGEAPLGMTPEQFRDFQSSLADVLAPFGIRPEDALVQIVGSAVRGCSGWTKRMDNIEHTPESRQRLAEWLGDGEGPVRRPFDAMHKLGLDKPSDYDVSFHSDRMVEIARQHWRSEGSPGEFSHKHGFVDKKIFHDAFRELDEWTKHWEEQLGRKVGVRLFGLEEEPMQRRSPNSSSNDDAWRLDLSTGEHHTPHQPDLRAWPTDPVSGYRILPRDMEFLGYTEEQVENWRSGAAPMGMTPAQFHEFKASLHEAMRADGIAIDGSDVRLKGSGVNFFSNKRKELPSLEQLDAEHPEAAARMREWLGEDANRPHARPFDSMHKLGLDPDPSDFDIQIRSDEMSQRARERFETDPPEGVTSLTHPKYRFIDKALMNEVFPHLADWVERWEGELGREVAPALFGLDGEPRQDSFDDPERAKRGWPIAGLDAPPEHGGYGMAHEPHDLAEHPRLDPESPVVTEAPESPPVPPKEEVADPVIDDSGWHWKGLTLDVDTNAIVDGFIPQFADAAHREDGVLSHIKTIEAAIPGAQLEGLKYELKGDDRLKQKVAEVLARNPDQDPVSVLRTVPDGIRYTYCFDTANYAAGAQQADAMLRAAGYEPVEVKNSWLNPDKPYQGINTRWRDPVSGLQFEVQYHTPESWYVKSETHDAYEHANNQLISAEQRQAWDDFQKEWFDLIEVPEGVEEIPNAKY</sequence>
<dbReference type="InterPro" id="IPR028908">
    <property type="entry name" value="Tox-PL_dom"/>
</dbReference>
<dbReference type="Pfam" id="PF15644">
    <property type="entry name" value="Gln_amidase"/>
    <property type="match status" value="1"/>
</dbReference>
<evidence type="ECO:0000256" key="1">
    <source>
        <dbReference type="SAM" id="MobiDB-lite"/>
    </source>
</evidence>
<feature type="compositionally biased region" description="Basic and acidic residues" evidence="1">
    <location>
        <begin position="1211"/>
        <end position="1221"/>
    </location>
</feature>
<dbReference type="InterPro" id="IPR057746">
    <property type="entry name" value="CpnT-like_N"/>
</dbReference>
<dbReference type="SUPFAM" id="SSF140453">
    <property type="entry name" value="EsxAB dimer-like"/>
    <property type="match status" value="1"/>
</dbReference>
<dbReference type="Pfam" id="PF25547">
    <property type="entry name" value="WXG100_2"/>
    <property type="match status" value="1"/>
</dbReference>
<feature type="compositionally biased region" description="Low complexity" evidence="1">
    <location>
        <begin position="368"/>
        <end position="400"/>
    </location>
</feature>